<dbReference type="GeneID" id="14872999"/>
<name>F4PSI0_CACFS</name>
<keyword evidence="1" id="KW-1133">Transmembrane helix</keyword>
<feature type="transmembrane region" description="Helical" evidence="1">
    <location>
        <begin position="196"/>
        <end position="218"/>
    </location>
</feature>
<reference evidence="3" key="1">
    <citation type="journal article" date="2011" name="Genome Res.">
        <title>Phylogeny-wide analysis of social amoeba genomes highlights ancient origins for complex intercellular communication.</title>
        <authorList>
            <person name="Heidel A.J."/>
            <person name="Lawal H.M."/>
            <person name="Felder M."/>
            <person name="Schilde C."/>
            <person name="Helps N.R."/>
            <person name="Tunggal B."/>
            <person name="Rivero F."/>
            <person name="John U."/>
            <person name="Schleicher M."/>
            <person name="Eichinger L."/>
            <person name="Platzer M."/>
            <person name="Noegel A.A."/>
            <person name="Schaap P."/>
            <person name="Gloeckner G."/>
        </authorList>
    </citation>
    <scope>NUCLEOTIDE SEQUENCE [LARGE SCALE GENOMIC DNA]</scope>
    <source>
        <strain evidence="3">SH3</strain>
    </source>
</reference>
<proteinExistence type="predicted"/>
<keyword evidence="3" id="KW-1185">Reference proteome</keyword>
<evidence type="ECO:0000313" key="2">
    <source>
        <dbReference type="EMBL" id="EGG21510.1"/>
    </source>
</evidence>
<evidence type="ECO:0000256" key="1">
    <source>
        <dbReference type="SAM" id="Phobius"/>
    </source>
</evidence>
<organism evidence="2 3">
    <name type="scientific">Cavenderia fasciculata</name>
    <name type="common">Slime mold</name>
    <name type="synonym">Dictyostelium fasciculatum</name>
    <dbReference type="NCBI Taxonomy" id="261658"/>
    <lineage>
        <taxon>Eukaryota</taxon>
        <taxon>Amoebozoa</taxon>
        <taxon>Evosea</taxon>
        <taxon>Eumycetozoa</taxon>
        <taxon>Dictyostelia</taxon>
        <taxon>Acytosteliales</taxon>
        <taxon>Cavenderiaceae</taxon>
        <taxon>Cavenderia</taxon>
    </lineage>
</organism>
<evidence type="ECO:0000313" key="3">
    <source>
        <dbReference type="Proteomes" id="UP000007797"/>
    </source>
</evidence>
<keyword evidence="1" id="KW-0472">Membrane</keyword>
<gene>
    <name evidence="2" type="ORF">DFA_01396</name>
</gene>
<dbReference type="KEGG" id="dfa:DFA_01396"/>
<dbReference type="RefSeq" id="XP_004359360.1">
    <property type="nucleotide sequence ID" value="XM_004359303.1"/>
</dbReference>
<protein>
    <submittedName>
        <fullName evidence="2">Uncharacterized protein</fullName>
    </submittedName>
</protein>
<accession>F4PSI0</accession>
<dbReference type="AlphaFoldDB" id="F4PSI0"/>
<dbReference type="EMBL" id="GL883010">
    <property type="protein sequence ID" value="EGG21510.1"/>
    <property type="molecule type" value="Genomic_DNA"/>
</dbReference>
<keyword evidence="1" id="KW-0812">Transmembrane</keyword>
<dbReference type="Proteomes" id="UP000007797">
    <property type="component" value="Unassembled WGS sequence"/>
</dbReference>
<sequence length="222" mass="25360">MVGFNATPISTTTTSTTSITTHYIHSSGPSFQKQQQQQHLFGDCPMLHLEDHFSSISLDSEHHHHRYDTLIDNQFNIENLVNKSPTRNHHIETIIRNPELLILENNNNNNNNSNNDDHNRFETMVAPIPQEEEETIYQLQPGNHSSFPNNQQQPPDEFLNHGIDFTLDQIQFYQHQQQQSPFLSSKLGGGGGLRGWVLTSILLLSLLLFISDLAIAFLKDCY</sequence>